<sequence>MKKILFVVLLALPILTACKEDEKPDEEAFIFGQWNLQCEGNCIQIYKFEGGKLYEDNMRSFREAPIIVYKTTPMDSRYWALGQELEDSFPKDYLMPRGLQFIACSNCVEEGGYYLAFEREAEIIWWQVGRIPELWPEEIRPFMEKMIETMRQFPPQQ</sequence>
<evidence type="ECO:0000256" key="1">
    <source>
        <dbReference type="SAM" id="SignalP"/>
    </source>
</evidence>
<name>A0A326RP58_9BACT</name>
<evidence type="ECO:0000313" key="2">
    <source>
        <dbReference type="EMBL" id="PZV78091.1"/>
    </source>
</evidence>
<dbReference type="Proteomes" id="UP000248917">
    <property type="component" value="Unassembled WGS sequence"/>
</dbReference>
<organism evidence="2 3">
    <name type="scientific">Algoriphagus aquaeductus</name>
    <dbReference type="NCBI Taxonomy" id="475299"/>
    <lineage>
        <taxon>Bacteria</taxon>
        <taxon>Pseudomonadati</taxon>
        <taxon>Bacteroidota</taxon>
        <taxon>Cytophagia</taxon>
        <taxon>Cytophagales</taxon>
        <taxon>Cyclobacteriaceae</taxon>
        <taxon>Algoriphagus</taxon>
    </lineage>
</organism>
<evidence type="ECO:0008006" key="4">
    <source>
        <dbReference type="Google" id="ProtNLM"/>
    </source>
</evidence>
<comment type="caution">
    <text evidence="2">The sequence shown here is derived from an EMBL/GenBank/DDBJ whole genome shotgun (WGS) entry which is preliminary data.</text>
</comment>
<protein>
    <recommendedName>
        <fullName evidence="4">Apolipoprotein D and lipocalin family protein</fullName>
    </recommendedName>
</protein>
<dbReference type="OrthoDB" id="5522116at2"/>
<evidence type="ECO:0000313" key="3">
    <source>
        <dbReference type="Proteomes" id="UP000248917"/>
    </source>
</evidence>
<dbReference type="RefSeq" id="WP_111394663.1">
    <property type="nucleotide sequence ID" value="NZ_JBJINY010000026.1"/>
</dbReference>
<accession>A0A326RP58</accession>
<dbReference type="AlphaFoldDB" id="A0A326RP58"/>
<reference evidence="2 3" key="1">
    <citation type="submission" date="2018-06" db="EMBL/GenBank/DDBJ databases">
        <title>Genomic Encyclopedia of Archaeal and Bacterial Type Strains, Phase II (KMG-II): from individual species to whole genera.</title>
        <authorList>
            <person name="Goeker M."/>
        </authorList>
    </citation>
    <scope>NUCLEOTIDE SEQUENCE [LARGE SCALE GENOMIC DNA]</scope>
    <source>
        <strain evidence="2 3">T4</strain>
    </source>
</reference>
<gene>
    <name evidence="2" type="ORF">CLV31_11867</name>
</gene>
<feature type="signal peptide" evidence="1">
    <location>
        <begin position="1"/>
        <end position="19"/>
    </location>
</feature>
<keyword evidence="1" id="KW-0732">Signal</keyword>
<keyword evidence="3" id="KW-1185">Reference proteome</keyword>
<dbReference type="EMBL" id="QKTX01000018">
    <property type="protein sequence ID" value="PZV78091.1"/>
    <property type="molecule type" value="Genomic_DNA"/>
</dbReference>
<dbReference type="PROSITE" id="PS51257">
    <property type="entry name" value="PROKAR_LIPOPROTEIN"/>
    <property type="match status" value="1"/>
</dbReference>
<proteinExistence type="predicted"/>
<feature type="chain" id="PRO_5016408082" description="Apolipoprotein D and lipocalin family protein" evidence="1">
    <location>
        <begin position="20"/>
        <end position="157"/>
    </location>
</feature>